<dbReference type="InterPro" id="IPR010985">
    <property type="entry name" value="Ribbon_hlx_hlx"/>
</dbReference>
<reference evidence="3" key="1">
    <citation type="submission" date="2018-06" db="EMBL/GenBank/DDBJ databases">
        <authorList>
            <person name="Zhirakovskaya E."/>
        </authorList>
    </citation>
    <scope>NUCLEOTIDE SEQUENCE</scope>
</reference>
<dbReference type="InterPro" id="IPR022789">
    <property type="entry name" value="ParD"/>
</dbReference>
<dbReference type="PANTHER" id="PTHR36582:SF2">
    <property type="entry name" value="ANTITOXIN PARD"/>
    <property type="match status" value="1"/>
</dbReference>
<keyword evidence="2" id="KW-1277">Toxin-antitoxin system</keyword>
<dbReference type="GO" id="GO:0006355">
    <property type="term" value="P:regulation of DNA-templated transcription"/>
    <property type="evidence" value="ECO:0007669"/>
    <property type="project" value="InterPro"/>
</dbReference>
<evidence type="ECO:0000313" key="3">
    <source>
        <dbReference type="EMBL" id="VAW47419.1"/>
    </source>
</evidence>
<dbReference type="NCBIfam" id="TIGR02606">
    <property type="entry name" value="antidote_CC2985"/>
    <property type="match status" value="1"/>
</dbReference>
<protein>
    <recommendedName>
        <fullName evidence="4">ParD protein (Antitoxin to ParE)</fullName>
    </recommendedName>
</protein>
<comment type="similarity">
    <text evidence="1">Belongs to the ParD antitoxin family.</text>
</comment>
<dbReference type="Pfam" id="PF03693">
    <property type="entry name" value="ParD_antitoxin"/>
    <property type="match status" value="1"/>
</dbReference>
<dbReference type="SUPFAM" id="SSF47598">
    <property type="entry name" value="Ribbon-helix-helix"/>
    <property type="match status" value="1"/>
</dbReference>
<dbReference type="Gene3D" id="6.10.10.120">
    <property type="entry name" value="Antitoxin ParD1-like"/>
    <property type="match status" value="1"/>
</dbReference>
<dbReference type="PANTHER" id="PTHR36582">
    <property type="entry name" value="ANTITOXIN PARD"/>
    <property type="match status" value="1"/>
</dbReference>
<dbReference type="InterPro" id="IPR038296">
    <property type="entry name" value="ParD_sf"/>
</dbReference>
<dbReference type="EMBL" id="UOFA01000343">
    <property type="protein sequence ID" value="VAW47419.1"/>
    <property type="molecule type" value="Genomic_DNA"/>
</dbReference>
<gene>
    <name evidence="3" type="ORF">MNBD_GAMMA02-1417</name>
</gene>
<accession>A0A3B0WDH5</accession>
<organism evidence="3">
    <name type="scientific">hydrothermal vent metagenome</name>
    <dbReference type="NCBI Taxonomy" id="652676"/>
    <lineage>
        <taxon>unclassified sequences</taxon>
        <taxon>metagenomes</taxon>
        <taxon>ecological metagenomes</taxon>
    </lineage>
</organism>
<dbReference type="AlphaFoldDB" id="A0A3B0WDH5"/>
<proteinExistence type="inferred from homology"/>
<evidence type="ECO:0000256" key="2">
    <source>
        <dbReference type="ARBA" id="ARBA00022649"/>
    </source>
</evidence>
<name>A0A3B0WDH5_9ZZZZ</name>
<sequence length="80" mass="9187">MQMNISLTPELHEIVQRKVKSGLYSNASEVIRDSIRNLDKKDKKEHAWMVLNNLLDEASHSGRSNKSIDDIVKNVINKNE</sequence>
<evidence type="ECO:0000256" key="1">
    <source>
        <dbReference type="ARBA" id="ARBA00008580"/>
    </source>
</evidence>
<dbReference type="CDD" id="cd22231">
    <property type="entry name" value="RHH_NikR_HicB-like"/>
    <property type="match status" value="1"/>
</dbReference>
<evidence type="ECO:0008006" key="4">
    <source>
        <dbReference type="Google" id="ProtNLM"/>
    </source>
</evidence>